<dbReference type="InterPro" id="IPR043502">
    <property type="entry name" value="DNA/RNA_pol_sf"/>
</dbReference>
<evidence type="ECO:0000256" key="4">
    <source>
        <dbReference type="ARBA" id="ARBA00022759"/>
    </source>
</evidence>
<evidence type="ECO:0000313" key="9">
    <source>
        <dbReference type="Proteomes" id="UP000019763"/>
    </source>
</evidence>
<dbReference type="PANTHER" id="PTHR37984:SF5">
    <property type="entry name" value="PROTEIN NYNRIN-LIKE"/>
    <property type="match status" value="1"/>
</dbReference>
<keyword evidence="6" id="KW-0695">RNA-directed DNA polymerase</keyword>
<evidence type="ECO:0000259" key="7">
    <source>
        <dbReference type="Pfam" id="PF17917"/>
    </source>
</evidence>
<dbReference type="RefSeq" id="XP_011130137.1">
    <property type="nucleotide sequence ID" value="XM_011131835.1"/>
</dbReference>
<comment type="caution">
    <text evidence="8">The sequence shown here is derived from an EMBL/GenBank/DDBJ whole genome shotgun (WGS) entry which is preliminary data.</text>
</comment>
<dbReference type="GeneID" id="22912422"/>
<organism evidence="8 9">
    <name type="scientific">Gregarina niphandrodes</name>
    <name type="common">Septate eugregarine</name>
    <dbReference type="NCBI Taxonomy" id="110365"/>
    <lineage>
        <taxon>Eukaryota</taxon>
        <taxon>Sar</taxon>
        <taxon>Alveolata</taxon>
        <taxon>Apicomplexa</taxon>
        <taxon>Conoidasida</taxon>
        <taxon>Gregarinasina</taxon>
        <taxon>Eugregarinorida</taxon>
        <taxon>Gregarinidae</taxon>
        <taxon>Gregarina</taxon>
    </lineage>
</organism>
<protein>
    <submittedName>
        <fullName evidence="8">Gag-pol polyprotein</fullName>
    </submittedName>
</protein>
<keyword evidence="2" id="KW-0548">Nucleotidyltransferase</keyword>
<sequence>MLGQGRLFVWSDARGEAFMKQAVAGASLLHKPVPGAPLIIETDASEVGIGAVLKQVQEGREVPLEFASKKFTDAERKWDTRERELFAVKWAVEEWCDYVALHHFTVRTDHANLRYLAGADKGEVFRWALALSRFNLTLEFLSGEKNNMADWLSRYAAEECDAEIEAMALGGRVIGHVGQLLGRHLVSEDDFMREYRQLDRKECLE</sequence>
<evidence type="ECO:0000256" key="6">
    <source>
        <dbReference type="ARBA" id="ARBA00022918"/>
    </source>
</evidence>
<dbReference type="AlphaFoldDB" id="A0A023B7X1"/>
<dbReference type="EMBL" id="AFNH02000493">
    <property type="protein sequence ID" value="EZG67901.1"/>
    <property type="molecule type" value="Genomic_DNA"/>
</dbReference>
<dbReference type="Proteomes" id="UP000019763">
    <property type="component" value="Unassembled WGS sequence"/>
</dbReference>
<feature type="domain" description="Reverse transcriptase RNase H-like" evidence="7">
    <location>
        <begin position="34"/>
        <end position="134"/>
    </location>
</feature>
<evidence type="ECO:0000256" key="2">
    <source>
        <dbReference type="ARBA" id="ARBA00022695"/>
    </source>
</evidence>
<reference evidence="8" key="1">
    <citation type="submission" date="2013-12" db="EMBL/GenBank/DDBJ databases">
        <authorList>
            <person name="Omoto C.K."/>
            <person name="Sibley D."/>
            <person name="Venepally P."/>
            <person name="Hadjithomas M."/>
            <person name="Karamycheva S."/>
            <person name="Brunk B."/>
            <person name="Roos D."/>
            <person name="Caler E."/>
            <person name="Lorenzi H."/>
        </authorList>
    </citation>
    <scope>NUCLEOTIDE SEQUENCE</scope>
</reference>
<dbReference type="VEuPathDB" id="CryptoDB:GNI_065630"/>
<dbReference type="GO" id="GO:0016787">
    <property type="term" value="F:hydrolase activity"/>
    <property type="evidence" value="ECO:0007669"/>
    <property type="project" value="UniProtKB-KW"/>
</dbReference>
<dbReference type="SUPFAM" id="SSF56672">
    <property type="entry name" value="DNA/RNA polymerases"/>
    <property type="match status" value="1"/>
</dbReference>
<evidence type="ECO:0000256" key="5">
    <source>
        <dbReference type="ARBA" id="ARBA00022801"/>
    </source>
</evidence>
<dbReference type="CDD" id="cd09274">
    <property type="entry name" value="RNase_HI_RT_Ty3"/>
    <property type="match status" value="1"/>
</dbReference>
<name>A0A023B7X1_GRENI</name>
<evidence type="ECO:0000256" key="1">
    <source>
        <dbReference type="ARBA" id="ARBA00022679"/>
    </source>
</evidence>
<dbReference type="InterPro" id="IPR050951">
    <property type="entry name" value="Retrovirus_Pol_polyprotein"/>
</dbReference>
<keyword evidence="1" id="KW-0808">Transferase</keyword>
<dbReference type="PANTHER" id="PTHR37984">
    <property type="entry name" value="PROTEIN CBG26694"/>
    <property type="match status" value="1"/>
</dbReference>
<evidence type="ECO:0000256" key="3">
    <source>
        <dbReference type="ARBA" id="ARBA00022722"/>
    </source>
</evidence>
<dbReference type="GO" id="GO:0003964">
    <property type="term" value="F:RNA-directed DNA polymerase activity"/>
    <property type="evidence" value="ECO:0007669"/>
    <property type="project" value="UniProtKB-KW"/>
</dbReference>
<dbReference type="Pfam" id="PF17917">
    <property type="entry name" value="RT_RNaseH"/>
    <property type="match status" value="1"/>
</dbReference>
<proteinExistence type="predicted"/>
<keyword evidence="4" id="KW-0255">Endonuclease</keyword>
<dbReference type="OrthoDB" id="2013610at2759"/>
<keyword evidence="3" id="KW-0540">Nuclease</keyword>
<keyword evidence="9" id="KW-1185">Reference proteome</keyword>
<dbReference type="FunFam" id="3.10.20.370:FF:000001">
    <property type="entry name" value="Retrovirus-related Pol polyprotein from transposon 17.6-like protein"/>
    <property type="match status" value="1"/>
</dbReference>
<accession>A0A023B7X1</accession>
<dbReference type="Gene3D" id="3.10.20.370">
    <property type="match status" value="1"/>
</dbReference>
<keyword evidence="5" id="KW-0378">Hydrolase</keyword>
<dbReference type="GO" id="GO:0004519">
    <property type="term" value="F:endonuclease activity"/>
    <property type="evidence" value="ECO:0007669"/>
    <property type="project" value="UniProtKB-KW"/>
</dbReference>
<evidence type="ECO:0000313" key="8">
    <source>
        <dbReference type="EMBL" id="EZG67901.1"/>
    </source>
</evidence>
<gene>
    <name evidence="8" type="ORF">GNI_065630</name>
</gene>
<dbReference type="eggNOG" id="KOG0017">
    <property type="taxonomic scope" value="Eukaryota"/>
</dbReference>
<dbReference type="InterPro" id="IPR041373">
    <property type="entry name" value="RT_RNaseH"/>
</dbReference>